<keyword evidence="8" id="KW-0328">Glycosyltransferase</keyword>
<comment type="similarity">
    <text evidence="5">Belongs to the purine/pyrimidine phosphoribosyltransferase family.</text>
</comment>
<evidence type="ECO:0000256" key="7">
    <source>
        <dbReference type="ARBA" id="ARBA00022490"/>
    </source>
</evidence>
<evidence type="ECO:0000313" key="13">
    <source>
        <dbReference type="EMBL" id="QKF94577.1"/>
    </source>
</evidence>
<sequence length="359" mass="40787">MAPTILVTSASKLKLQAVQEVFTEILKTDVNVKGINCYECKLPEQPIVDTLNNGFYCAKERLNFARTKESFDNYDFVISIESVVDTSFSNIEDKACVLIYSKGVLAHGESFGINFDAKYYEQLQKEYKVVEYNNKIYGYDCTVGKLMQNENPEIDHRNWMKIICGVDRIEQIKNGIKRSFKKLAKYNDIRKQLNDTYVAYQDYPKEGVLFYDIFPLFNDPKILKLLIKFIANYYRYDNITHIVGLESRGFCLGVPIALKLNVGFVPVRKVGKLPGKLIKSTYTKEYGSDSCEMQTTLDKDARVLIIDDLIATGGSMKAAIDLVNQLGCTIVDCCVLKNVPGLKEVCDNTVKRSYSVLIQ</sequence>
<comment type="pathway">
    <text evidence="4">Purine metabolism; AMP biosynthesis via salvage pathway; AMP from adenine: step 1/1.</text>
</comment>
<evidence type="ECO:0000256" key="10">
    <source>
        <dbReference type="ARBA" id="ARBA00022726"/>
    </source>
</evidence>
<accession>A0A7D3V945</accession>
<dbReference type="GO" id="GO:0044209">
    <property type="term" value="P:AMP salvage"/>
    <property type="evidence" value="ECO:0007669"/>
    <property type="project" value="UniProtKB-UniPathway"/>
</dbReference>
<dbReference type="HAMAP" id="MF_00004">
    <property type="entry name" value="Aden_phosphoribosyltr"/>
    <property type="match status" value="1"/>
</dbReference>
<evidence type="ECO:0000256" key="2">
    <source>
        <dbReference type="ARBA" id="ARBA00003968"/>
    </source>
</evidence>
<dbReference type="InterPro" id="IPR029001">
    <property type="entry name" value="ITPase-like_fam"/>
</dbReference>
<dbReference type="GO" id="GO:0006166">
    <property type="term" value="P:purine ribonucleoside salvage"/>
    <property type="evidence" value="ECO:0007669"/>
    <property type="project" value="UniProtKB-KW"/>
</dbReference>
<gene>
    <name evidence="13" type="ORF">Fadolivirus_1_1119</name>
</gene>
<protein>
    <recommendedName>
        <fullName evidence="6">adenine phosphoribosyltransferase</fullName>
        <ecNumber evidence="6">2.4.2.7</ecNumber>
    </recommendedName>
</protein>
<evidence type="ECO:0000256" key="8">
    <source>
        <dbReference type="ARBA" id="ARBA00022676"/>
    </source>
</evidence>
<dbReference type="GO" id="GO:0016208">
    <property type="term" value="F:AMP binding"/>
    <property type="evidence" value="ECO:0007669"/>
    <property type="project" value="TreeGrafter"/>
</dbReference>
<dbReference type="EC" id="2.4.2.7" evidence="6"/>
<dbReference type="CDD" id="cd06223">
    <property type="entry name" value="PRTases_typeI"/>
    <property type="match status" value="1"/>
</dbReference>
<dbReference type="Gene3D" id="3.40.50.2020">
    <property type="match status" value="1"/>
</dbReference>
<reference evidence="13 14" key="1">
    <citation type="submission" date="2020-04" db="EMBL/GenBank/DDBJ databases">
        <title>Advantages and limits of metagenomic assembly and binning of a giant virus.</title>
        <authorList>
            <person name="Schulz F."/>
            <person name="Andreani J."/>
            <person name="Francis R."/>
            <person name="Boudjemaa H."/>
            <person name="Bou Khalil J.Y."/>
            <person name="Lee J."/>
            <person name="La Scola B."/>
            <person name="Woyke T."/>
        </authorList>
    </citation>
    <scope>NUCLEOTIDE SEQUENCE [LARGE SCALE GENOMIC DNA]</scope>
    <source>
        <strain evidence="13 14">FV1/VV64</strain>
    </source>
</reference>
<dbReference type="SUPFAM" id="SSF52972">
    <property type="entry name" value="ITPase-like"/>
    <property type="match status" value="1"/>
</dbReference>
<dbReference type="Pfam" id="PF01931">
    <property type="entry name" value="NTPase_I-T"/>
    <property type="match status" value="1"/>
</dbReference>
<dbReference type="InterPro" id="IPR005764">
    <property type="entry name" value="Ade_phspho_trans"/>
</dbReference>
<dbReference type="PANTHER" id="PTHR32315">
    <property type="entry name" value="ADENINE PHOSPHORIBOSYLTRANSFERASE"/>
    <property type="match status" value="1"/>
</dbReference>
<evidence type="ECO:0000256" key="9">
    <source>
        <dbReference type="ARBA" id="ARBA00022679"/>
    </source>
</evidence>
<evidence type="ECO:0000259" key="12">
    <source>
        <dbReference type="Pfam" id="PF01931"/>
    </source>
</evidence>
<keyword evidence="9 13" id="KW-0808">Transferase</keyword>
<dbReference type="Proteomes" id="UP001162001">
    <property type="component" value="Segment"/>
</dbReference>
<dbReference type="FunFam" id="3.40.50.2020:FF:000021">
    <property type="entry name" value="Adenine phosphoribosyltransferase"/>
    <property type="match status" value="1"/>
</dbReference>
<evidence type="ECO:0000256" key="3">
    <source>
        <dbReference type="ARBA" id="ARBA00004496"/>
    </source>
</evidence>
<dbReference type="NCBIfam" id="NF002636">
    <property type="entry name" value="PRK02304.1-5"/>
    <property type="match status" value="1"/>
</dbReference>
<proteinExistence type="inferred from homology"/>
<keyword evidence="10" id="KW-0660">Purine salvage</keyword>
<evidence type="ECO:0000256" key="4">
    <source>
        <dbReference type="ARBA" id="ARBA00004659"/>
    </source>
</evidence>
<dbReference type="Pfam" id="PF00156">
    <property type="entry name" value="Pribosyltran"/>
    <property type="match status" value="1"/>
</dbReference>
<dbReference type="Gene3D" id="3.90.950.10">
    <property type="match status" value="1"/>
</dbReference>
<evidence type="ECO:0000256" key="5">
    <source>
        <dbReference type="ARBA" id="ARBA00008391"/>
    </source>
</evidence>
<dbReference type="GO" id="GO:0002055">
    <property type="term" value="F:adenine binding"/>
    <property type="evidence" value="ECO:0007669"/>
    <property type="project" value="TreeGrafter"/>
</dbReference>
<evidence type="ECO:0000259" key="11">
    <source>
        <dbReference type="Pfam" id="PF00156"/>
    </source>
</evidence>
<dbReference type="GO" id="GO:0006168">
    <property type="term" value="P:adenine salvage"/>
    <property type="evidence" value="ECO:0007669"/>
    <property type="project" value="InterPro"/>
</dbReference>
<evidence type="ECO:0000256" key="6">
    <source>
        <dbReference type="ARBA" id="ARBA00011893"/>
    </source>
</evidence>
<dbReference type="InterPro" id="IPR029057">
    <property type="entry name" value="PRTase-like"/>
</dbReference>
<feature type="domain" description="Phosphoribosyltransferase" evidence="11">
    <location>
        <begin position="218"/>
        <end position="352"/>
    </location>
</feature>
<dbReference type="EMBL" id="MT418680">
    <property type="protein sequence ID" value="QKF94577.1"/>
    <property type="molecule type" value="Genomic_DNA"/>
</dbReference>
<evidence type="ECO:0000313" key="14">
    <source>
        <dbReference type="Proteomes" id="UP001162001"/>
    </source>
</evidence>
<dbReference type="SUPFAM" id="SSF53271">
    <property type="entry name" value="PRTase-like"/>
    <property type="match status" value="1"/>
</dbReference>
<keyword evidence="7" id="KW-0963">Cytoplasm</keyword>
<dbReference type="InterPro" id="IPR026533">
    <property type="entry name" value="NTPase/PRRC1"/>
</dbReference>
<comment type="catalytic activity">
    <reaction evidence="1">
        <text>AMP + diphosphate = 5-phospho-alpha-D-ribose 1-diphosphate + adenine</text>
        <dbReference type="Rhea" id="RHEA:16609"/>
        <dbReference type="ChEBI" id="CHEBI:16708"/>
        <dbReference type="ChEBI" id="CHEBI:33019"/>
        <dbReference type="ChEBI" id="CHEBI:58017"/>
        <dbReference type="ChEBI" id="CHEBI:456215"/>
        <dbReference type="EC" id="2.4.2.7"/>
    </reaction>
</comment>
<name>A0A7D3V945_9VIRU</name>
<evidence type="ECO:0000256" key="1">
    <source>
        <dbReference type="ARBA" id="ARBA00000868"/>
    </source>
</evidence>
<dbReference type="UniPathway" id="UPA00588">
    <property type="reaction ID" value="UER00646"/>
</dbReference>
<comment type="function">
    <text evidence="2">Catalyzes a salvage reaction resulting in the formation of AMP, that is energically less costly than de novo synthesis.</text>
</comment>
<feature type="domain" description="Non-canonical purine NTP phosphatase/PRRC1" evidence="12">
    <location>
        <begin position="9"/>
        <end position="138"/>
    </location>
</feature>
<keyword evidence="14" id="KW-1185">Reference proteome</keyword>
<dbReference type="PANTHER" id="PTHR32315:SF3">
    <property type="entry name" value="ADENINE PHOSPHORIBOSYLTRANSFERASE"/>
    <property type="match status" value="1"/>
</dbReference>
<organism evidence="13 14">
    <name type="scientific">Fadolivirus FV1/VV64</name>
    <dbReference type="NCBI Taxonomy" id="3070911"/>
    <lineage>
        <taxon>Viruses</taxon>
        <taxon>Varidnaviria</taxon>
        <taxon>Bamfordvirae</taxon>
        <taxon>Nucleocytoviricota</taxon>
        <taxon>Megaviricetes</taxon>
        <taxon>Imitervirales</taxon>
        <taxon>Mimiviridae</taxon>
        <taxon>Klosneuvirinae</taxon>
        <taxon>Fadolivirus</taxon>
        <taxon>Fadolivirus algeromassiliense</taxon>
    </lineage>
</organism>
<dbReference type="InterPro" id="IPR050054">
    <property type="entry name" value="UPRTase/APRTase"/>
</dbReference>
<comment type="subcellular location">
    <subcellularLocation>
        <location evidence="3">Cytoplasm</location>
    </subcellularLocation>
</comment>
<dbReference type="GO" id="GO:0003999">
    <property type="term" value="F:adenine phosphoribosyltransferase activity"/>
    <property type="evidence" value="ECO:0007669"/>
    <property type="project" value="UniProtKB-EC"/>
</dbReference>
<dbReference type="InterPro" id="IPR000836">
    <property type="entry name" value="PRTase_dom"/>
</dbReference>